<dbReference type="SUPFAM" id="SSF75169">
    <property type="entry name" value="DsrEFH-like"/>
    <property type="match status" value="1"/>
</dbReference>
<dbReference type="OrthoDB" id="9801500at2"/>
<dbReference type="Pfam" id="PF02635">
    <property type="entry name" value="DsrE"/>
    <property type="match status" value="1"/>
</dbReference>
<dbReference type="RefSeq" id="WP_096047462.1">
    <property type="nucleotide sequence ID" value="NZ_CP023275.1"/>
</dbReference>
<dbReference type="InterPro" id="IPR003787">
    <property type="entry name" value="Sulphur_relay_DsrE/F-like"/>
</dbReference>
<dbReference type="Gene3D" id="3.30.110.40">
    <property type="entry name" value="TusA-like domain"/>
    <property type="match status" value="1"/>
</dbReference>
<accession>A0A290HSE9</accession>
<name>A0A290HSE9_9BACT</name>
<feature type="domain" description="UPF0033" evidence="2">
    <location>
        <begin position="2"/>
        <end position="68"/>
    </location>
</feature>
<dbReference type="Pfam" id="PF01206">
    <property type="entry name" value="TusA"/>
    <property type="match status" value="1"/>
</dbReference>
<evidence type="ECO:0000259" key="2">
    <source>
        <dbReference type="Pfam" id="PF01206"/>
    </source>
</evidence>
<dbReference type="InterPro" id="IPR019870">
    <property type="entry name" value="Se_metab_YedF"/>
</dbReference>
<dbReference type="CDD" id="cd03421">
    <property type="entry name" value="SirA_like_N"/>
    <property type="match status" value="1"/>
</dbReference>
<dbReference type="Proteomes" id="UP000217349">
    <property type="component" value="Chromosome"/>
</dbReference>
<reference evidence="4" key="1">
    <citation type="submission" date="2017-09" db="EMBL/GenBank/DDBJ databases">
        <title>The complete genome of Sulfurospirillum sp. JPD-1.</title>
        <authorList>
            <person name="Goris T."/>
        </authorList>
    </citation>
    <scope>NUCLEOTIDE SEQUENCE [LARGE SCALE GENOMIC DNA]</scope>
    <source>
        <strain evidence="4">JPD-1</strain>
    </source>
</reference>
<organism evidence="3 4">
    <name type="scientific">Sulfurospirillum diekertiae</name>
    <dbReference type="NCBI Taxonomy" id="1854492"/>
    <lineage>
        <taxon>Bacteria</taxon>
        <taxon>Pseudomonadati</taxon>
        <taxon>Campylobacterota</taxon>
        <taxon>Epsilonproteobacteria</taxon>
        <taxon>Campylobacterales</taxon>
        <taxon>Sulfurospirillaceae</taxon>
        <taxon>Sulfurospirillum</taxon>
    </lineage>
</organism>
<dbReference type="AlphaFoldDB" id="A0A290HSE9"/>
<dbReference type="PANTHER" id="PTHR33279:SF6">
    <property type="entry name" value="SULFUR CARRIER PROTEIN YEDF-RELATED"/>
    <property type="match status" value="1"/>
</dbReference>
<dbReference type="NCBIfam" id="TIGR03527">
    <property type="entry name" value="selenium_YedF"/>
    <property type="match status" value="1"/>
</dbReference>
<proteinExistence type="inferred from homology"/>
<gene>
    <name evidence="3" type="ORF">SJPD1_2544</name>
</gene>
<dbReference type="PANTHER" id="PTHR33279">
    <property type="entry name" value="SULFUR CARRIER PROTEIN YEDF-RELATED"/>
    <property type="match status" value="1"/>
</dbReference>
<dbReference type="InterPro" id="IPR036868">
    <property type="entry name" value="TusA-like_sf"/>
</dbReference>
<evidence type="ECO:0000313" key="4">
    <source>
        <dbReference type="Proteomes" id="UP000217349"/>
    </source>
</evidence>
<dbReference type="InterPro" id="IPR001455">
    <property type="entry name" value="TusA-like"/>
</dbReference>
<protein>
    <submittedName>
        <fullName evidence="3">SirA-like domain-containing protein</fullName>
    </submittedName>
</protein>
<comment type="similarity">
    <text evidence="1">Belongs to the sulfur carrier protein TusA family.</text>
</comment>
<dbReference type="EMBL" id="CP023275">
    <property type="protein sequence ID" value="ATB70638.1"/>
    <property type="molecule type" value="Genomic_DNA"/>
</dbReference>
<dbReference type="InterPro" id="IPR027396">
    <property type="entry name" value="DsrEFH-like"/>
</dbReference>
<sequence>MKIDCSGLACPEPVLQTKKALETLPNDSVLEVIVNSLASKENVTRFAQNGGFDVRVQDLAEGKSLITIVKGFTCNVVADAKDEKFLDKTLFLKSDKVGEGELGAKLIVGFLKSTLELPKLPRHIVCVNQAVLLTTADESAPIMEVLKALEAKGVEIYSCGVCLEFFGVSDKLKVGKIGNAFGTIEMLFGGDGTISL</sequence>
<evidence type="ECO:0000256" key="1">
    <source>
        <dbReference type="ARBA" id="ARBA00008984"/>
    </source>
</evidence>
<dbReference type="SUPFAM" id="SSF64307">
    <property type="entry name" value="SirA-like"/>
    <property type="match status" value="1"/>
</dbReference>
<dbReference type="KEGG" id="sulj:SJPD1_2544"/>
<evidence type="ECO:0000313" key="3">
    <source>
        <dbReference type="EMBL" id="ATB70638.1"/>
    </source>
</evidence>